<feature type="compositionally biased region" description="Acidic residues" evidence="1">
    <location>
        <begin position="10"/>
        <end position="20"/>
    </location>
</feature>
<feature type="region of interest" description="Disordered" evidence="1">
    <location>
        <begin position="1"/>
        <end position="22"/>
    </location>
</feature>
<dbReference type="Proteomes" id="UP000672039">
    <property type="component" value="Chromosome"/>
</dbReference>
<organism evidence="2 3">
    <name type="scientific">Thiothrix litoralis</name>
    <dbReference type="NCBI Taxonomy" id="2891210"/>
    <lineage>
        <taxon>Bacteria</taxon>
        <taxon>Pseudomonadati</taxon>
        <taxon>Pseudomonadota</taxon>
        <taxon>Gammaproteobacteria</taxon>
        <taxon>Thiotrichales</taxon>
        <taxon>Thiotrichaceae</taxon>
        <taxon>Thiothrix</taxon>
    </lineage>
</organism>
<protein>
    <submittedName>
        <fullName evidence="2">Uncharacterized protein</fullName>
    </submittedName>
</protein>
<keyword evidence="3" id="KW-1185">Reference proteome</keyword>
<proteinExistence type="predicted"/>
<name>A0ABX7X2Y3_9GAMM</name>
<gene>
    <name evidence="2" type="ORF">J9253_06025</name>
</gene>
<evidence type="ECO:0000313" key="2">
    <source>
        <dbReference type="EMBL" id="QTR47490.1"/>
    </source>
</evidence>
<reference evidence="2 3" key="1">
    <citation type="submission" date="2021-04" db="EMBL/GenBank/DDBJ databases">
        <title>Genomics, taxonomy and metabolism of representatives of sulfur bacteria of the genus Thiothrix: Thiothrix fructosivorans QT, Thiothrix unzii A1T and three new species, Thiothrix subterranea sp. nov., Thiothrix litoralis sp. nov. and 'Candidatus Thiothrix anitrata' sp. nov.</title>
        <authorList>
            <person name="Ravin N.V."/>
            <person name="Smolyakov D."/>
            <person name="Rudenko T.S."/>
            <person name="Mardanov A.V."/>
            <person name="Beletsky A.V."/>
            <person name="Markov N.D."/>
            <person name="Fomenkov A.I."/>
            <person name="Roberts R.J."/>
            <person name="Karnachuk O.V."/>
            <person name="Novikov A."/>
            <person name="Grabovich M.Y."/>
        </authorList>
    </citation>
    <scope>NUCLEOTIDE SEQUENCE [LARGE SCALE GENOMIC DNA]</scope>
    <source>
        <strain evidence="2 3">AS</strain>
    </source>
</reference>
<evidence type="ECO:0000256" key="1">
    <source>
        <dbReference type="SAM" id="MobiDB-lite"/>
    </source>
</evidence>
<accession>A0ABX7X2Y3</accession>
<sequence length="48" mass="5496">MTTKQQQQLELEESETEDGEPCYRLAISEEDSVWLDGDGNEVTEYLSV</sequence>
<dbReference type="EMBL" id="CP072801">
    <property type="protein sequence ID" value="QTR47490.1"/>
    <property type="molecule type" value="Genomic_DNA"/>
</dbReference>
<evidence type="ECO:0000313" key="3">
    <source>
        <dbReference type="Proteomes" id="UP000672039"/>
    </source>
</evidence>
<dbReference type="RefSeq" id="WP_210223757.1">
    <property type="nucleotide sequence ID" value="NZ_CP072801.1"/>
</dbReference>